<dbReference type="EMBL" id="BMAO01014229">
    <property type="protein sequence ID" value="GFQ93633.1"/>
    <property type="molecule type" value="Genomic_DNA"/>
</dbReference>
<organism evidence="1 2">
    <name type="scientific">Trichonephila clavata</name>
    <name type="common">Joro spider</name>
    <name type="synonym">Nephila clavata</name>
    <dbReference type="NCBI Taxonomy" id="2740835"/>
    <lineage>
        <taxon>Eukaryota</taxon>
        <taxon>Metazoa</taxon>
        <taxon>Ecdysozoa</taxon>
        <taxon>Arthropoda</taxon>
        <taxon>Chelicerata</taxon>
        <taxon>Arachnida</taxon>
        <taxon>Araneae</taxon>
        <taxon>Araneomorphae</taxon>
        <taxon>Entelegynae</taxon>
        <taxon>Araneoidea</taxon>
        <taxon>Nephilidae</taxon>
        <taxon>Trichonephila</taxon>
    </lineage>
</organism>
<dbReference type="Proteomes" id="UP000887116">
    <property type="component" value="Unassembled WGS sequence"/>
</dbReference>
<gene>
    <name evidence="1" type="ORF">TNCT_358361</name>
</gene>
<evidence type="ECO:0000313" key="2">
    <source>
        <dbReference type="Proteomes" id="UP000887116"/>
    </source>
</evidence>
<proteinExistence type="predicted"/>
<sequence>MGYTCDLCNLGFTEIEQCLDHECKSYNEQFLTQMSNMEAWTFEKILNGFRTSNESQIGNIPTNEEYKIFMTDKSLESGSLYFGSNNHSANPLRCETSNESDASLTTFYNFESYLQTLFSAHQPNSKVYFIPPFISSGHRQTRESNTQINTSPLSVSLQLSPKESSICAMNQYCNTDQDSA</sequence>
<evidence type="ECO:0000313" key="1">
    <source>
        <dbReference type="EMBL" id="GFQ93633.1"/>
    </source>
</evidence>
<comment type="caution">
    <text evidence="1">The sequence shown here is derived from an EMBL/GenBank/DDBJ whole genome shotgun (WGS) entry which is preliminary data.</text>
</comment>
<dbReference type="AlphaFoldDB" id="A0A8X6L4M7"/>
<keyword evidence="2" id="KW-1185">Reference proteome</keyword>
<protein>
    <submittedName>
        <fullName evidence="1">Uncharacterized protein</fullName>
    </submittedName>
</protein>
<accession>A0A8X6L4M7</accession>
<name>A0A8X6L4M7_TRICU</name>
<reference evidence="1" key="1">
    <citation type="submission" date="2020-07" db="EMBL/GenBank/DDBJ databases">
        <title>Multicomponent nature underlies the extraordinary mechanical properties of spider dragline silk.</title>
        <authorList>
            <person name="Kono N."/>
            <person name="Nakamura H."/>
            <person name="Mori M."/>
            <person name="Yoshida Y."/>
            <person name="Ohtoshi R."/>
            <person name="Malay A.D."/>
            <person name="Moran D.A.P."/>
            <person name="Tomita M."/>
            <person name="Numata K."/>
            <person name="Arakawa K."/>
        </authorList>
    </citation>
    <scope>NUCLEOTIDE SEQUENCE</scope>
</reference>